<name>D2W532_NAEGR</name>
<dbReference type="GeneID" id="8860601"/>
<organism evidence="3">
    <name type="scientific">Naegleria gruberi</name>
    <name type="common">Amoeba</name>
    <dbReference type="NCBI Taxonomy" id="5762"/>
    <lineage>
        <taxon>Eukaryota</taxon>
        <taxon>Discoba</taxon>
        <taxon>Heterolobosea</taxon>
        <taxon>Tetramitia</taxon>
        <taxon>Eutetramitia</taxon>
        <taxon>Vahlkampfiidae</taxon>
        <taxon>Naegleria</taxon>
    </lineage>
</organism>
<dbReference type="KEGG" id="ngr:NAEGRDRAFT_76520"/>
<feature type="compositionally biased region" description="Polar residues" evidence="1">
    <location>
        <begin position="1"/>
        <end position="10"/>
    </location>
</feature>
<dbReference type="AlphaFoldDB" id="D2W532"/>
<gene>
    <name evidence="2" type="ORF">NAEGRDRAFT_76520</name>
</gene>
<dbReference type="Proteomes" id="UP000006671">
    <property type="component" value="Unassembled WGS sequence"/>
</dbReference>
<feature type="region of interest" description="Disordered" evidence="1">
    <location>
        <begin position="1"/>
        <end position="20"/>
    </location>
</feature>
<dbReference type="EMBL" id="GG739012">
    <property type="protein sequence ID" value="EFC35819.1"/>
    <property type="molecule type" value="Genomic_DNA"/>
</dbReference>
<dbReference type="InParanoid" id="D2W532"/>
<proteinExistence type="predicted"/>
<evidence type="ECO:0000313" key="2">
    <source>
        <dbReference type="EMBL" id="EFC35819.1"/>
    </source>
</evidence>
<dbReference type="RefSeq" id="XP_002668563.1">
    <property type="nucleotide sequence ID" value="XM_002668517.1"/>
</dbReference>
<dbReference type="OrthoDB" id="20889at2759"/>
<keyword evidence="3" id="KW-1185">Reference proteome</keyword>
<protein>
    <submittedName>
        <fullName evidence="2">Predicted protein</fullName>
    </submittedName>
</protein>
<dbReference type="VEuPathDB" id="AmoebaDB:NAEGRDRAFT_76520"/>
<reference evidence="2 3" key="1">
    <citation type="journal article" date="2010" name="Cell">
        <title>The genome of Naegleria gruberi illuminates early eukaryotic versatility.</title>
        <authorList>
            <person name="Fritz-Laylin L.K."/>
            <person name="Prochnik S.E."/>
            <person name="Ginger M.L."/>
            <person name="Dacks J.B."/>
            <person name="Carpenter M.L."/>
            <person name="Field M.C."/>
            <person name="Kuo A."/>
            <person name="Paredez A."/>
            <person name="Chapman J."/>
            <person name="Pham J."/>
            <person name="Shu S."/>
            <person name="Neupane R."/>
            <person name="Cipriano M."/>
            <person name="Mancuso J."/>
            <person name="Tu H."/>
            <person name="Salamov A."/>
            <person name="Lindquist E."/>
            <person name="Shapiro H."/>
            <person name="Lucas S."/>
            <person name="Grigoriev I.V."/>
            <person name="Cande W.Z."/>
            <person name="Fulton C."/>
            <person name="Rokhsar D.S."/>
            <person name="Dawson S.C."/>
        </authorList>
    </citation>
    <scope>NUCLEOTIDE SEQUENCE [LARGE SCALE GENOMIC DNA]</scope>
    <source>
        <strain evidence="2 3">NEG-M</strain>
    </source>
</reference>
<sequence>MQQHLQSSDSAIVRPEGEELTDEELKTIHEAIHNSTISSVTIKGSEYEITTNDGACRFVRIGEIVYIEQNKDKKTKYAKMALEGRKITWITHKGKWGLIVDDEIKRSM</sequence>
<accession>D2W532</accession>
<evidence type="ECO:0000313" key="3">
    <source>
        <dbReference type="Proteomes" id="UP000006671"/>
    </source>
</evidence>
<evidence type="ECO:0000256" key="1">
    <source>
        <dbReference type="SAM" id="MobiDB-lite"/>
    </source>
</evidence>